<keyword evidence="3" id="KW-0285">Flavoprotein</keyword>
<dbReference type="eggNOG" id="KOG1336">
    <property type="taxonomic scope" value="Eukaryota"/>
</dbReference>
<sequence length="631" mass="69670">MFARGITKATQLTLRNTKQFSTMAGFSGLKSYSQFFTKSNMNLKIGLLGLIGVGIAGYSTSQSYHSDEYYEKVIPANLQEGQKIDVQVGPKEEDSVLVAKVDGKYYCVSNKCPHFGFSLSKGVMFYDKVVCPLHNAAFSVKDGAAEGGPVVNGLENFEIVEKDGNLHIKVPKAKLNVPKPFDMVKRDPNDKRKFVIVGGGPAGISAAETLRQSGYTGQITILSKEKFIPYDRTILSKALFFADINKLQYRSKEFLESYGIEVVNEVEVTEIDTERHFVQTKNQDHIHFDKLLLATGGSPNRIPVEGVNSKNVFTLREFSDLESLKNNFQSSKKVVVIGASFIGLETAASVKDFLKDKVDITVVDQSKVPYQRVLGSEVGAAIKKLHADNGIKFNLGVGIKSIESQNGVAKRVVLSDGTSLEADMVLIGAGVSPNTRFVGEKLEKDNYGALKTDVFLQTSHPDVFAAGDIANYPYHYTGQRARFEHINSSIYQGSIAALNMVGQKTPCGEIPFFWTRFWNKSLHYTGYAPNYDEVHIQGSLDKLEFVAWYIKNDRVVAVSAMNKGPVAMVVNEAMKQNVMPSGTEIKNNIVKYEDIQKRIADRGRNCKCSRGANCCSARKLQQNQASQSAKI</sequence>
<proteinExistence type="inferred from homology"/>
<dbReference type="InterPro" id="IPR016156">
    <property type="entry name" value="FAD/NAD-linked_Rdtase_dimer_sf"/>
</dbReference>
<dbReference type="InterPro" id="IPR036188">
    <property type="entry name" value="FAD/NAD-bd_sf"/>
</dbReference>
<dbReference type="RefSeq" id="XP_001022496.1">
    <property type="nucleotide sequence ID" value="XM_001022496.3"/>
</dbReference>
<dbReference type="GO" id="GO:0016651">
    <property type="term" value="F:oxidoreductase activity, acting on NAD(P)H"/>
    <property type="evidence" value="ECO:0007669"/>
    <property type="project" value="TreeGrafter"/>
</dbReference>
<dbReference type="SUPFAM" id="SSF55424">
    <property type="entry name" value="FAD/NAD-linked reductases, dimerisation (C-terminal) domain"/>
    <property type="match status" value="1"/>
</dbReference>
<dbReference type="KEGG" id="tet:TTHERM_00622710"/>
<evidence type="ECO:0000256" key="1">
    <source>
        <dbReference type="ARBA" id="ARBA00001974"/>
    </source>
</evidence>
<evidence type="ECO:0000256" key="8">
    <source>
        <dbReference type="ARBA" id="ARBA00023004"/>
    </source>
</evidence>
<dbReference type="InterPro" id="IPR017941">
    <property type="entry name" value="Rieske_2Fe-2S"/>
</dbReference>
<dbReference type="PANTHER" id="PTHR43557">
    <property type="entry name" value="APOPTOSIS-INDUCING FACTOR 1"/>
    <property type="match status" value="1"/>
</dbReference>
<dbReference type="HOGENOM" id="CLU_003291_4_2_1"/>
<dbReference type="InterPro" id="IPR036922">
    <property type="entry name" value="Rieske_2Fe-2S_sf"/>
</dbReference>
<comment type="similarity">
    <text evidence="2">Belongs to the FAD-dependent oxidoreductase family.</text>
</comment>
<dbReference type="Gene3D" id="3.50.50.60">
    <property type="entry name" value="FAD/NAD(P)-binding domain"/>
    <property type="match status" value="2"/>
</dbReference>
<dbReference type="EMBL" id="GG662540">
    <property type="protein sequence ID" value="EAS02251.1"/>
    <property type="molecule type" value="Genomic_DNA"/>
</dbReference>
<dbReference type="SUPFAM" id="SSF50022">
    <property type="entry name" value="ISP domain"/>
    <property type="match status" value="1"/>
</dbReference>
<dbReference type="Pfam" id="PF00355">
    <property type="entry name" value="Rieske"/>
    <property type="match status" value="1"/>
</dbReference>
<keyword evidence="12" id="KW-1185">Reference proteome</keyword>
<gene>
    <name evidence="11" type="ORF">TTHERM_00622710</name>
</gene>
<evidence type="ECO:0000256" key="3">
    <source>
        <dbReference type="ARBA" id="ARBA00022630"/>
    </source>
</evidence>
<evidence type="ECO:0000256" key="5">
    <source>
        <dbReference type="ARBA" id="ARBA00022723"/>
    </source>
</evidence>
<evidence type="ECO:0000256" key="9">
    <source>
        <dbReference type="ARBA" id="ARBA00023014"/>
    </source>
</evidence>
<evidence type="ECO:0000256" key="2">
    <source>
        <dbReference type="ARBA" id="ARBA00006442"/>
    </source>
</evidence>
<dbReference type="OMA" id="PRCTHYG"/>
<dbReference type="PANTHER" id="PTHR43557:SF2">
    <property type="entry name" value="RIESKE DOMAIN-CONTAINING PROTEIN-RELATED"/>
    <property type="match status" value="1"/>
</dbReference>
<dbReference type="GO" id="GO:0046872">
    <property type="term" value="F:metal ion binding"/>
    <property type="evidence" value="ECO:0007669"/>
    <property type="project" value="UniProtKB-KW"/>
</dbReference>
<evidence type="ECO:0000256" key="6">
    <source>
        <dbReference type="ARBA" id="ARBA00022827"/>
    </source>
</evidence>
<reference evidence="12" key="1">
    <citation type="journal article" date="2006" name="PLoS Biol.">
        <title>Macronuclear genome sequence of the ciliate Tetrahymena thermophila, a model eukaryote.</title>
        <authorList>
            <person name="Eisen J.A."/>
            <person name="Coyne R.S."/>
            <person name="Wu M."/>
            <person name="Wu D."/>
            <person name="Thiagarajan M."/>
            <person name="Wortman J.R."/>
            <person name="Badger J.H."/>
            <person name="Ren Q."/>
            <person name="Amedeo P."/>
            <person name="Jones K.M."/>
            <person name="Tallon L.J."/>
            <person name="Delcher A.L."/>
            <person name="Salzberg S.L."/>
            <person name="Silva J.C."/>
            <person name="Haas B.J."/>
            <person name="Majoros W.H."/>
            <person name="Farzad M."/>
            <person name="Carlton J.M."/>
            <person name="Smith R.K. Jr."/>
            <person name="Garg J."/>
            <person name="Pearlman R.E."/>
            <person name="Karrer K.M."/>
            <person name="Sun L."/>
            <person name="Manning G."/>
            <person name="Elde N.C."/>
            <person name="Turkewitz A.P."/>
            <person name="Asai D.J."/>
            <person name="Wilkes D.E."/>
            <person name="Wang Y."/>
            <person name="Cai H."/>
            <person name="Collins K."/>
            <person name="Stewart B.A."/>
            <person name="Lee S.R."/>
            <person name="Wilamowska K."/>
            <person name="Weinberg Z."/>
            <person name="Ruzzo W.L."/>
            <person name="Wloga D."/>
            <person name="Gaertig J."/>
            <person name="Frankel J."/>
            <person name="Tsao C.-C."/>
            <person name="Gorovsky M.A."/>
            <person name="Keeling P.J."/>
            <person name="Waller R.F."/>
            <person name="Patron N.J."/>
            <person name="Cherry J.M."/>
            <person name="Stover N.A."/>
            <person name="Krieger C.J."/>
            <person name="del Toro C."/>
            <person name="Ryder H.F."/>
            <person name="Williamson S.C."/>
            <person name="Barbeau R.A."/>
            <person name="Hamilton E.P."/>
            <person name="Orias E."/>
        </authorList>
    </citation>
    <scope>NUCLEOTIDE SEQUENCE [LARGE SCALE GENOMIC DNA]</scope>
    <source>
        <strain evidence="12">SB210</strain>
    </source>
</reference>
<dbReference type="FunCoup" id="Q241B3">
    <property type="interactions" value="26"/>
</dbReference>
<dbReference type="Proteomes" id="UP000009168">
    <property type="component" value="Unassembled WGS sequence"/>
</dbReference>
<dbReference type="GeneID" id="7841320"/>
<keyword evidence="6" id="KW-0274">FAD</keyword>
<dbReference type="Pfam" id="PF14759">
    <property type="entry name" value="Reductase_C"/>
    <property type="match status" value="1"/>
</dbReference>
<dbReference type="GO" id="GO:0051537">
    <property type="term" value="F:2 iron, 2 sulfur cluster binding"/>
    <property type="evidence" value="ECO:0007669"/>
    <property type="project" value="UniProtKB-KW"/>
</dbReference>
<protein>
    <submittedName>
        <fullName evidence="11">Pyridine nucleotide-disulfide oxidoreductase</fullName>
    </submittedName>
</protein>
<keyword evidence="8" id="KW-0408">Iron</keyword>
<evidence type="ECO:0000313" key="12">
    <source>
        <dbReference type="Proteomes" id="UP000009168"/>
    </source>
</evidence>
<dbReference type="PRINTS" id="PR00368">
    <property type="entry name" value="FADPNR"/>
</dbReference>
<dbReference type="SUPFAM" id="SSF51905">
    <property type="entry name" value="FAD/NAD(P)-binding domain"/>
    <property type="match status" value="1"/>
</dbReference>
<evidence type="ECO:0000256" key="4">
    <source>
        <dbReference type="ARBA" id="ARBA00022714"/>
    </source>
</evidence>
<dbReference type="InterPro" id="IPR050446">
    <property type="entry name" value="FAD-oxidoreductase/Apoptosis"/>
</dbReference>
<evidence type="ECO:0000256" key="7">
    <source>
        <dbReference type="ARBA" id="ARBA00023002"/>
    </source>
</evidence>
<dbReference type="InParanoid" id="Q241B3"/>
<keyword evidence="5" id="KW-0479">Metal-binding</keyword>
<organism evidence="11 12">
    <name type="scientific">Tetrahymena thermophila (strain SB210)</name>
    <dbReference type="NCBI Taxonomy" id="312017"/>
    <lineage>
        <taxon>Eukaryota</taxon>
        <taxon>Sar</taxon>
        <taxon>Alveolata</taxon>
        <taxon>Ciliophora</taxon>
        <taxon>Intramacronucleata</taxon>
        <taxon>Oligohymenophorea</taxon>
        <taxon>Hymenostomatida</taxon>
        <taxon>Tetrahymenina</taxon>
        <taxon>Tetrahymenidae</taxon>
        <taxon>Tetrahymena</taxon>
    </lineage>
</organism>
<feature type="domain" description="Rieske" evidence="10">
    <location>
        <begin position="70"/>
        <end position="168"/>
    </location>
</feature>
<dbReference type="SMR" id="Q241B3"/>
<evidence type="ECO:0000313" key="11">
    <source>
        <dbReference type="EMBL" id="EAS02251.1"/>
    </source>
</evidence>
<dbReference type="Gene3D" id="3.30.390.30">
    <property type="match status" value="1"/>
</dbReference>
<dbReference type="InterPro" id="IPR028202">
    <property type="entry name" value="Reductase_C"/>
</dbReference>
<keyword evidence="4" id="KW-0001">2Fe-2S</keyword>
<keyword evidence="9" id="KW-0411">Iron-sulfur</keyword>
<dbReference type="STRING" id="312017.Q241B3"/>
<dbReference type="PROSITE" id="PS51296">
    <property type="entry name" value="RIESKE"/>
    <property type="match status" value="1"/>
</dbReference>
<dbReference type="AlphaFoldDB" id="Q241B3"/>
<accession>Q241B3</accession>
<comment type="cofactor">
    <cofactor evidence="1">
        <name>FAD</name>
        <dbReference type="ChEBI" id="CHEBI:57692"/>
    </cofactor>
</comment>
<dbReference type="Gene3D" id="2.102.10.10">
    <property type="entry name" value="Rieske [2Fe-2S] iron-sulphur domain"/>
    <property type="match status" value="1"/>
</dbReference>
<name>Q241B3_TETTS</name>
<dbReference type="OrthoDB" id="432169at2759"/>
<dbReference type="InterPro" id="IPR023753">
    <property type="entry name" value="FAD/NAD-binding_dom"/>
</dbReference>
<dbReference type="GO" id="GO:0005737">
    <property type="term" value="C:cytoplasm"/>
    <property type="evidence" value="ECO:0007669"/>
    <property type="project" value="TreeGrafter"/>
</dbReference>
<keyword evidence="7" id="KW-0560">Oxidoreductase</keyword>
<dbReference type="Pfam" id="PF07992">
    <property type="entry name" value="Pyr_redox_2"/>
    <property type="match status" value="1"/>
</dbReference>
<evidence type="ECO:0000259" key="10">
    <source>
        <dbReference type="PROSITE" id="PS51296"/>
    </source>
</evidence>
<dbReference type="PRINTS" id="PR00469">
    <property type="entry name" value="PNDRDTASEII"/>
</dbReference>